<keyword evidence="3" id="KW-1185">Reference proteome</keyword>
<organism evidence="2 3">
    <name type="scientific">Nocardia stercoris</name>
    <dbReference type="NCBI Taxonomy" id="2483361"/>
    <lineage>
        <taxon>Bacteria</taxon>
        <taxon>Bacillati</taxon>
        <taxon>Actinomycetota</taxon>
        <taxon>Actinomycetes</taxon>
        <taxon>Mycobacteriales</taxon>
        <taxon>Nocardiaceae</taxon>
        <taxon>Nocardia</taxon>
    </lineage>
</organism>
<protein>
    <submittedName>
        <fullName evidence="2">DUF998 domain-containing protein</fullName>
    </submittedName>
</protein>
<dbReference type="AlphaFoldDB" id="A0A3M2L382"/>
<dbReference type="EMBL" id="RFFH01000007">
    <property type="protein sequence ID" value="RMI31436.1"/>
    <property type="molecule type" value="Genomic_DNA"/>
</dbReference>
<dbReference type="InterPro" id="IPR009339">
    <property type="entry name" value="DUF998"/>
</dbReference>
<accession>A0A3M2L382</accession>
<evidence type="ECO:0000313" key="2">
    <source>
        <dbReference type="EMBL" id="RMI31436.1"/>
    </source>
</evidence>
<keyword evidence="1" id="KW-0472">Membrane</keyword>
<feature type="transmembrane region" description="Helical" evidence="1">
    <location>
        <begin position="174"/>
        <end position="193"/>
    </location>
</feature>
<keyword evidence="1" id="KW-1133">Transmembrane helix</keyword>
<proteinExistence type="predicted"/>
<evidence type="ECO:0000313" key="3">
    <source>
        <dbReference type="Proteomes" id="UP000279275"/>
    </source>
</evidence>
<comment type="caution">
    <text evidence="2">The sequence shown here is derived from an EMBL/GenBank/DDBJ whole genome shotgun (WGS) entry which is preliminary data.</text>
</comment>
<name>A0A3M2L382_9NOCA</name>
<feature type="transmembrane region" description="Helical" evidence="1">
    <location>
        <begin position="25"/>
        <end position="46"/>
    </location>
</feature>
<feature type="transmembrane region" description="Helical" evidence="1">
    <location>
        <begin position="141"/>
        <end position="162"/>
    </location>
</feature>
<reference evidence="2 3" key="1">
    <citation type="submission" date="2018-10" db="EMBL/GenBank/DDBJ databases">
        <title>Isolation from cow dung.</title>
        <authorList>
            <person name="Ling L."/>
        </authorList>
    </citation>
    <scope>NUCLEOTIDE SEQUENCE [LARGE SCALE GENOMIC DNA]</scope>
    <source>
        <strain evidence="2 3">NEAU-LL90</strain>
    </source>
</reference>
<keyword evidence="1" id="KW-0812">Transmembrane</keyword>
<dbReference type="Proteomes" id="UP000279275">
    <property type="component" value="Unassembled WGS sequence"/>
</dbReference>
<sequence length="241" mass="25769">MPESRAGREVAMPTASFAVARWPRLLSLALALAAAPVGFTAVWMVLGVLSPGYTLFGHHFRHYSAISQPISGLGIGATAPYMNAAFIVTGVLVLAGVPAAFATVDHADHQRRSWSIALLSATGVGMIIDGLFTLAQPIPHLLGFAFGILVPVVAFPVAGGYLREAPRWQRFGRRLRYAGPITLALIILFFLTFRATPDAAEHGISGIVERVLVTEVLACFAALGWHATRTAVDPDTEETRQ</sequence>
<gene>
    <name evidence="2" type="ORF">EBN03_19020</name>
</gene>
<feature type="transmembrane region" description="Helical" evidence="1">
    <location>
        <begin position="81"/>
        <end position="104"/>
    </location>
</feature>
<dbReference type="RefSeq" id="WP_122189386.1">
    <property type="nucleotide sequence ID" value="NZ_RFFH01000007.1"/>
</dbReference>
<dbReference type="OrthoDB" id="5071134at2"/>
<feature type="transmembrane region" description="Helical" evidence="1">
    <location>
        <begin position="116"/>
        <end position="135"/>
    </location>
</feature>
<dbReference type="Pfam" id="PF06197">
    <property type="entry name" value="DUF998"/>
    <property type="match status" value="1"/>
</dbReference>
<evidence type="ECO:0000256" key="1">
    <source>
        <dbReference type="SAM" id="Phobius"/>
    </source>
</evidence>